<dbReference type="AlphaFoldDB" id="A0A7W6RXT4"/>
<dbReference type="PANTHER" id="PTHR47628:SF1">
    <property type="entry name" value="ALIPHATIC AMIDASE EXPRESSION-REGULATING PROTEIN"/>
    <property type="match status" value="1"/>
</dbReference>
<dbReference type="RefSeq" id="WP_184432162.1">
    <property type="nucleotide sequence ID" value="NZ_JACIGI010000005.1"/>
</dbReference>
<dbReference type="InterPro" id="IPR028082">
    <property type="entry name" value="Peripla_BP_I"/>
</dbReference>
<dbReference type="Proteomes" id="UP000555728">
    <property type="component" value="Unassembled WGS sequence"/>
</dbReference>
<protein>
    <submittedName>
        <fullName evidence="1">Branched-chain amino acid transport system substrate-binding protein</fullName>
    </submittedName>
</protein>
<evidence type="ECO:0000313" key="2">
    <source>
        <dbReference type="Proteomes" id="UP000555728"/>
    </source>
</evidence>
<dbReference type="SUPFAM" id="SSF53822">
    <property type="entry name" value="Periplasmic binding protein-like I"/>
    <property type="match status" value="1"/>
</dbReference>
<dbReference type="Gene3D" id="3.40.50.2300">
    <property type="match status" value="2"/>
</dbReference>
<sequence>MTGDTRTYPVGLLYSTTGTYAAIARDALDGALMAVDEINADPAFPFTLAPVAADPGGVTETYHRDCAAMLRDSGCRHVIGTITSLSRKEVLPIIEKHDALLWYMCPYEGFECSESIIYLGASPNQHIVPLFAHVLPRYGLRGYLTGSNYIWGWETNRIARELIMASGGEVVAERYLPMGSEDVDRLIAEIRDKRPDFVLNNLIGPSSYAFFRAYAALAAADPAFRPDRRPIVSCNLTECELGLVGPAGLGHLSTAIWFDDGASPAAQAFGPRARARFGPDRRCSANLVNAHAAVRLLAHAIRDGGDAAPAAVRDWVCSHSVDTALGPLAVDARTQHTPQVPHLGRIADGGRFEVLARAAAPVEPDPYLTTLNAARLTQPGGLPPALRPFGEAARPPLRVVTP</sequence>
<dbReference type="PANTHER" id="PTHR47628">
    <property type="match status" value="1"/>
</dbReference>
<keyword evidence="2" id="KW-1185">Reference proteome</keyword>
<reference evidence="1 2" key="1">
    <citation type="submission" date="2020-08" db="EMBL/GenBank/DDBJ databases">
        <title>Genome sequencing of Purple Non-Sulfur Bacteria from various extreme environments.</title>
        <authorList>
            <person name="Mayer M."/>
        </authorList>
    </citation>
    <scope>NUCLEOTIDE SEQUENCE [LARGE SCALE GENOMIC DNA]</scope>
    <source>
        <strain evidence="1 2">JA135</strain>
    </source>
</reference>
<gene>
    <name evidence="1" type="ORF">GGD88_000915</name>
</gene>
<organism evidence="1 2">
    <name type="scientific">Roseospira goensis</name>
    <dbReference type="NCBI Taxonomy" id="391922"/>
    <lineage>
        <taxon>Bacteria</taxon>
        <taxon>Pseudomonadati</taxon>
        <taxon>Pseudomonadota</taxon>
        <taxon>Alphaproteobacteria</taxon>
        <taxon>Rhodospirillales</taxon>
        <taxon>Rhodospirillaceae</taxon>
        <taxon>Roseospira</taxon>
    </lineage>
</organism>
<name>A0A7W6RXT4_9PROT</name>
<proteinExistence type="predicted"/>
<comment type="caution">
    <text evidence="1">The sequence shown here is derived from an EMBL/GenBank/DDBJ whole genome shotgun (WGS) entry which is preliminary data.</text>
</comment>
<evidence type="ECO:0000313" key="1">
    <source>
        <dbReference type="EMBL" id="MBB4285198.1"/>
    </source>
</evidence>
<dbReference type="Pfam" id="PF13433">
    <property type="entry name" value="Peripla_BP_5"/>
    <property type="match status" value="1"/>
</dbReference>
<dbReference type="EMBL" id="JACIGI010000005">
    <property type="protein sequence ID" value="MBB4285198.1"/>
    <property type="molecule type" value="Genomic_DNA"/>
</dbReference>
<accession>A0A7W6RXT4</accession>